<dbReference type="Proteomes" id="UP000279562">
    <property type="component" value="Unassembled WGS sequence"/>
</dbReference>
<keyword evidence="6" id="KW-0862">Zinc</keyword>
<accession>A0A3P2A9G6</accession>
<evidence type="ECO:0000256" key="1">
    <source>
        <dbReference type="ARBA" id="ARBA00001947"/>
    </source>
</evidence>
<dbReference type="Gene3D" id="1.10.1380.10">
    <property type="entry name" value="Neutral endopeptidase , domain2"/>
    <property type="match status" value="1"/>
</dbReference>
<dbReference type="InterPro" id="IPR000718">
    <property type="entry name" value="Peptidase_M13"/>
</dbReference>
<dbReference type="InterPro" id="IPR008753">
    <property type="entry name" value="Peptidase_M13_N"/>
</dbReference>
<evidence type="ECO:0000313" key="11">
    <source>
        <dbReference type="EMBL" id="RRD92047.1"/>
    </source>
</evidence>
<dbReference type="GO" id="GO:0046872">
    <property type="term" value="F:metal ion binding"/>
    <property type="evidence" value="ECO:0007669"/>
    <property type="project" value="UniProtKB-KW"/>
</dbReference>
<reference evidence="11 12" key="1">
    <citation type="submission" date="2018-11" db="EMBL/GenBank/DDBJ databases">
        <title>Genomes From Bacteria Associated with the Canine Oral Cavity: a Test Case for Automated Genome-Based Taxonomic Assignment.</title>
        <authorList>
            <person name="Coil D.A."/>
            <person name="Jospin G."/>
            <person name="Darling A.E."/>
            <person name="Wallis C."/>
            <person name="Davis I.J."/>
            <person name="Harris S."/>
            <person name="Eisen J.A."/>
            <person name="Holcombe L.J."/>
            <person name="O'Flynn C."/>
        </authorList>
    </citation>
    <scope>NUCLEOTIDE SEQUENCE [LARGE SCALE GENOMIC DNA]</scope>
    <source>
        <strain evidence="11 12">OH1047_COT-310</strain>
    </source>
</reference>
<evidence type="ECO:0000256" key="3">
    <source>
        <dbReference type="ARBA" id="ARBA00022670"/>
    </source>
</evidence>
<comment type="cofactor">
    <cofactor evidence="1">
        <name>Zn(2+)</name>
        <dbReference type="ChEBI" id="CHEBI:29105"/>
    </cofactor>
</comment>
<dbReference type="GO" id="GO:0016485">
    <property type="term" value="P:protein processing"/>
    <property type="evidence" value="ECO:0007669"/>
    <property type="project" value="TreeGrafter"/>
</dbReference>
<dbReference type="EMBL" id="RQYF01000016">
    <property type="protein sequence ID" value="RRD92047.1"/>
    <property type="molecule type" value="Genomic_DNA"/>
</dbReference>
<dbReference type="GO" id="GO:0004222">
    <property type="term" value="F:metalloendopeptidase activity"/>
    <property type="evidence" value="ECO:0007669"/>
    <property type="project" value="InterPro"/>
</dbReference>
<dbReference type="Gene3D" id="3.40.390.10">
    <property type="entry name" value="Collagenase (Catalytic Domain)"/>
    <property type="match status" value="1"/>
</dbReference>
<evidence type="ECO:0000256" key="5">
    <source>
        <dbReference type="ARBA" id="ARBA00022801"/>
    </source>
</evidence>
<dbReference type="InterPro" id="IPR024079">
    <property type="entry name" value="MetalloPept_cat_dom_sf"/>
</dbReference>
<dbReference type="PRINTS" id="PR00786">
    <property type="entry name" value="NEPRILYSIN"/>
</dbReference>
<evidence type="ECO:0000256" key="4">
    <source>
        <dbReference type="ARBA" id="ARBA00022723"/>
    </source>
</evidence>
<proteinExistence type="inferred from homology"/>
<feature type="signal peptide" evidence="8">
    <location>
        <begin position="1"/>
        <end position="19"/>
    </location>
</feature>
<evidence type="ECO:0000259" key="9">
    <source>
        <dbReference type="Pfam" id="PF01431"/>
    </source>
</evidence>
<dbReference type="PROSITE" id="PS51257">
    <property type="entry name" value="PROKAR_LIPOPROTEIN"/>
    <property type="match status" value="1"/>
</dbReference>
<dbReference type="CDD" id="cd08662">
    <property type="entry name" value="M13"/>
    <property type="match status" value="1"/>
</dbReference>
<dbReference type="Pfam" id="PF01431">
    <property type="entry name" value="Peptidase_M13"/>
    <property type="match status" value="1"/>
</dbReference>
<keyword evidence="8" id="KW-0732">Signal</keyword>
<dbReference type="InterPro" id="IPR018497">
    <property type="entry name" value="Peptidase_M13_C"/>
</dbReference>
<evidence type="ECO:0000259" key="10">
    <source>
        <dbReference type="Pfam" id="PF05649"/>
    </source>
</evidence>
<evidence type="ECO:0000256" key="8">
    <source>
        <dbReference type="SAM" id="SignalP"/>
    </source>
</evidence>
<protein>
    <submittedName>
        <fullName evidence="11">M13 family peptidase</fullName>
    </submittedName>
</protein>
<keyword evidence="5" id="KW-0378">Hydrolase</keyword>
<dbReference type="PROSITE" id="PS51885">
    <property type="entry name" value="NEPRILYSIN"/>
    <property type="match status" value="1"/>
</dbReference>
<keyword evidence="3" id="KW-0645">Protease</keyword>
<dbReference type="AlphaFoldDB" id="A0A3P2A9G6"/>
<feature type="chain" id="PRO_5018205582" evidence="8">
    <location>
        <begin position="20"/>
        <end position="678"/>
    </location>
</feature>
<keyword evidence="12" id="KW-1185">Reference proteome</keyword>
<evidence type="ECO:0000256" key="6">
    <source>
        <dbReference type="ARBA" id="ARBA00022833"/>
    </source>
</evidence>
<keyword evidence="4" id="KW-0479">Metal-binding</keyword>
<evidence type="ECO:0000256" key="2">
    <source>
        <dbReference type="ARBA" id="ARBA00007357"/>
    </source>
</evidence>
<dbReference type="Pfam" id="PF05649">
    <property type="entry name" value="Peptidase_M13_N"/>
    <property type="match status" value="1"/>
</dbReference>
<feature type="domain" description="Peptidase M13 N-terminal" evidence="10">
    <location>
        <begin position="43"/>
        <end position="422"/>
    </location>
</feature>
<dbReference type="InterPro" id="IPR042089">
    <property type="entry name" value="Peptidase_M13_dom_2"/>
</dbReference>
<feature type="domain" description="Peptidase M13 C-terminal" evidence="9">
    <location>
        <begin position="474"/>
        <end position="675"/>
    </location>
</feature>
<gene>
    <name evidence="11" type="ORF">EII33_05565</name>
</gene>
<organism evidence="11 12">
    <name type="scientific">Prevotella heparinolytica</name>
    <dbReference type="NCBI Taxonomy" id="28113"/>
    <lineage>
        <taxon>Bacteria</taxon>
        <taxon>Pseudomonadati</taxon>
        <taxon>Bacteroidota</taxon>
        <taxon>Bacteroidia</taxon>
        <taxon>Bacteroidales</taxon>
        <taxon>Bacteroidaceae</taxon>
        <taxon>Bacteroides</taxon>
    </lineage>
</organism>
<sequence length="678" mass="76343">MRKKHLLPFAAFCLMAASCNTGKQQAELTAGIQLANLDTMALPGTDFYQYACGGWVKNNPIPAEYSQYGSFTILAENNRKQIQGLIEELASAPHEAGSVAQKIGDLYKIVMDSVKLNQDGAAPIKAELDRLGSLKDTKQVYALLGELQRKGIVAYNILYVGADEMNSSMNAAQTYQAGLSMGEREYYLENDAATARIREAFRTHVQKMFLLAGFDEAVAKQGMETVMEVETRLAEAYRSRTELRDPHANYNKMSMEELKKNYPTFDWDAYLSALGLKNVKEIIIGQPASLKAAADILNTLPVARQGLYLQWKLIDAAASRLNDALAEQNFDFYERTMSGTQEMQPRWKRAVSTVSAALGEAVGQMYVEKYFPAAAKERMVALVKNLQESLGERIKNLQWMSDSTKVKALEKLATFHVKIGYPDKWKDYSTLEIKNDSYWANMERASEWEHAEMIAKMGKPVDRDEWGMTPQTVNAYYNPTTNEICFPAGILQYPFFDMNADDAFNYGAIGVVIGHEMTHGFDDQGRQYDKDGNLKDWWTTEDSKRFDERTRTMVNFFDSIEVAPGVHANGRMTLGENIADHGGLQVSYQAFKKATATAPLAVKDGFTPEQRFFLAYSGVWANNIRPEEVLNRTKSDVHSLGKWRVNGALPHIGAWYEAFNVTEKDPMFLPVEKRVSIW</sequence>
<evidence type="ECO:0000313" key="12">
    <source>
        <dbReference type="Proteomes" id="UP000279562"/>
    </source>
</evidence>
<dbReference type="RefSeq" id="WP_125238863.1">
    <property type="nucleotide sequence ID" value="NZ_RQYF01000016.1"/>
</dbReference>
<dbReference type="SUPFAM" id="SSF55486">
    <property type="entry name" value="Metalloproteases ('zincins'), catalytic domain"/>
    <property type="match status" value="1"/>
</dbReference>
<dbReference type="GO" id="GO:0005886">
    <property type="term" value="C:plasma membrane"/>
    <property type="evidence" value="ECO:0007669"/>
    <property type="project" value="TreeGrafter"/>
</dbReference>
<comment type="similarity">
    <text evidence="2">Belongs to the peptidase M13 family.</text>
</comment>
<dbReference type="PANTHER" id="PTHR11733">
    <property type="entry name" value="ZINC METALLOPROTEASE FAMILY M13 NEPRILYSIN-RELATED"/>
    <property type="match status" value="1"/>
</dbReference>
<evidence type="ECO:0000256" key="7">
    <source>
        <dbReference type="ARBA" id="ARBA00023049"/>
    </source>
</evidence>
<keyword evidence="7" id="KW-0482">Metalloprotease</keyword>
<dbReference type="PANTHER" id="PTHR11733:SF167">
    <property type="entry name" value="FI17812P1-RELATED"/>
    <property type="match status" value="1"/>
</dbReference>
<comment type="caution">
    <text evidence="11">The sequence shown here is derived from an EMBL/GenBank/DDBJ whole genome shotgun (WGS) entry which is preliminary data.</text>
</comment>
<name>A0A3P2A9G6_9BACE</name>